<sequence length="179" mass="18365">MDVQSMRRLLGMLGFTGLLVAGPAAAGGAPSGLLNKTVTMSWSTSGTAKRADGTNVSFSNVNTRLVYVSSAGRPFLRAQVRGGKKTREGELAPGEGGGSRGVSFQGDKLVGTEAFASGARRYVASFDASFSSCSLSVIDAKEGSAQIKRRGPDGAMYEISSVSTGSPTCSIQTGNAFAH</sequence>
<feature type="region of interest" description="Disordered" evidence="1">
    <location>
        <begin position="81"/>
        <end position="102"/>
    </location>
</feature>
<dbReference type="Proteomes" id="UP001179614">
    <property type="component" value="Chromosome"/>
</dbReference>
<feature type="signal peptide" evidence="2">
    <location>
        <begin position="1"/>
        <end position="26"/>
    </location>
</feature>
<evidence type="ECO:0000313" key="4">
    <source>
        <dbReference type="Proteomes" id="UP001179614"/>
    </source>
</evidence>
<keyword evidence="4" id="KW-1185">Reference proteome</keyword>
<accession>A0ABY7ML17</accession>
<reference evidence="3" key="1">
    <citation type="submission" date="2021-12" db="EMBL/GenBank/DDBJ databases">
        <title>Bradyrhizobium xenonodulans sp. nov.</title>
        <authorList>
            <person name="Claassens R."/>
            <person name="Venter S.N."/>
            <person name="Beukes C.W."/>
            <person name="Stepkowski T."/>
            <person name="Steenkamp E.T."/>
        </authorList>
    </citation>
    <scope>NUCLEOTIDE SEQUENCE</scope>
    <source>
        <strain evidence="3">14AB</strain>
    </source>
</reference>
<evidence type="ECO:0000256" key="1">
    <source>
        <dbReference type="SAM" id="MobiDB-lite"/>
    </source>
</evidence>
<dbReference type="RefSeq" id="WP_270163567.1">
    <property type="nucleotide sequence ID" value="NZ_CP089391.1"/>
</dbReference>
<organism evidence="3 4">
    <name type="scientific">Bradyrhizobium xenonodulans</name>
    <dbReference type="NCBI Taxonomy" id="2736875"/>
    <lineage>
        <taxon>Bacteria</taxon>
        <taxon>Pseudomonadati</taxon>
        <taxon>Pseudomonadota</taxon>
        <taxon>Alphaproteobacteria</taxon>
        <taxon>Hyphomicrobiales</taxon>
        <taxon>Nitrobacteraceae</taxon>
        <taxon>Bradyrhizobium</taxon>
    </lineage>
</organism>
<dbReference type="EMBL" id="CP089391">
    <property type="protein sequence ID" value="WBL78296.1"/>
    <property type="molecule type" value="Genomic_DNA"/>
</dbReference>
<proteinExistence type="predicted"/>
<name>A0ABY7ML17_9BRAD</name>
<gene>
    <name evidence="3" type="ORF">I3J27_36060</name>
</gene>
<protein>
    <recommendedName>
        <fullName evidence="5">Tat pathway signal sequence domain protein</fullName>
    </recommendedName>
</protein>
<evidence type="ECO:0000256" key="2">
    <source>
        <dbReference type="SAM" id="SignalP"/>
    </source>
</evidence>
<evidence type="ECO:0000313" key="3">
    <source>
        <dbReference type="EMBL" id="WBL78296.1"/>
    </source>
</evidence>
<feature type="chain" id="PRO_5047470108" description="Tat pathway signal sequence domain protein" evidence="2">
    <location>
        <begin position="27"/>
        <end position="179"/>
    </location>
</feature>
<keyword evidence="2" id="KW-0732">Signal</keyword>
<evidence type="ECO:0008006" key="5">
    <source>
        <dbReference type="Google" id="ProtNLM"/>
    </source>
</evidence>